<name>A0A5K7YAD3_9BACT</name>
<dbReference type="InterPro" id="IPR023214">
    <property type="entry name" value="HAD_sf"/>
</dbReference>
<dbReference type="Proteomes" id="UP000427906">
    <property type="component" value="Chromosome"/>
</dbReference>
<evidence type="ECO:0000313" key="3">
    <source>
        <dbReference type="Proteomes" id="UP000427906"/>
    </source>
</evidence>
<reference evidence="2 3" key="1">
    <citation type="submission" date="2019-11" db="EMBL/GenBank/DDBJ databases">
        <title>Comparative genomics of hydrocarbon-degrading Desulfosarcina strains.</title>
        <authorList>
            <person name="Watanabe M."/>
            <person name="Kojima H."/>
            <person name="Fukui M."/>
        </authorList>
    </citation>
    <scope>NUCLEOTIDE SEQUENCE [LARGE SCALE GENOMIC DNA]</scope>
    <source>
        <strain evidence="2 3">PL12</strain>
    </source>
</reference>
<feature type="domain" description="Sucrose phosphatase-like" evidence="1">
    <location>
        <begin position="5"/>
        <end position="82"/>
    </location>
</feature>
<dbReference type="KEGG" id="dalk:DSCA_00380"/>
<dbReference type="InterPro" id="IPR006380">
    <property type="entry name" value="SPP-like_dom"/>
</dbReference>
<evidence type="ECO:0000313" key="2">
    <source>
        <dbReference type="EMBL" id="BBO66108.1"/>
    </source>
</evidence>
<keyword evidence="3" id="KW-1185">Reference proteome</keyword>
<sequence>MSQENIDSLSTVFAGDSGNDLDALTSGLPVILVKNASRDVYQATFDKLKSMGLQERLYLAKGNFMEMNGNYAAGVLEGLAHFFPETANWLKYYAIDEVGQAKNRPPHTNFM</sequence>
<protein>
    <recommendedName>
        <fullName evidence="1">Sucrose phosphatase-like domain-containing protein</fullName>
    </recommendedName>
</protein>
<dbReference type="Gene3D" id="3.40.50.1000">
    <property type="entry name" value="HAD superfamily/HAD-like"/>
    <property type="match status" value="1"/>
</dbReference>
<evidence type="ECO:0000259" key="1">
    <source>
        <dbReference type="Pfam" id="PF05116"/>
    </source>
</evidence>
<dbReference type="EMBL" id="AP021874">
    <property type="protein sequence ID" value="BBO66108.1"/>
    <property type="molecule type" value="Genomic_DNA"/>
</dbReference>
<proteinExistence type="predicted"/>
<organism evidence="2 3">
    <name type="scientific">Desulfosarcina alkanivorans</name>
    <dbReference type="NCBI Taxonomy" id="571177"/>
    <lineage>
        <taxon>Bacteria</taxon>
        <taxon>Pseudomonadati</taxon>
        <taxon>Thermodesulfobacteriota</taxon>
        <taxon>Desulfobacteria</taxon>
        <taxon>Desulfobacterales</taxon>
        <taxon>Desulfosarcinaceae</taxon>
        <taxon>Desulfosarcina</taxon>
    </lineage>
</organism>
<dbReference type="AlphaFoldDB" id="A0A5K7YAD3"/>
<dbReference type="GO" id="GO:0003824">
    <property type="term" value="F:catalytic activity"/>
    <property type="evidence" value="ECO:0007669"/>
    <property type="project" value="UniProtKB-ARBA"/>
</dbReference>
<dbReference type="Pfam" id="PF05116">
    <property type="entry name" value="S6PP"/>
    <property type="match status" value="1"/>
</dbReference>
<accession>A0A5K7YAD3</accession>
<gene>
    <name evidence="2" type="ORF">DSCA_00380</name>
</gene>